<reference evidence="9" key="1">
    <citation type="submission" date="2021-10" db="EMBL/GenBank/DDBJ databases">
        <title>Collection of gut derived symbiotic bacterial strains cultured from healthy donors.</title>
        <authorList>
            <person name="Lin H."/>
            <person name="Littmann E."/>
            <person name="Kohout C."/>
            <person name="Pamer E.G."/>
        </authorList>
    </citation>
    <scope>NUCLEOTIDE SEQUENCE</scope>
    <source>
        <strain evidence="9">DFI.7.28A</strain>
    </source>
</reference>
<dbReference type="AlphaFoldDB" id="A0AAW4URE8"/>
<comment type="caution">
    <text evidence="9">The sequence shown here is derived from an EMBL/GenBank/DDBJ whole genome shotgun (WGS) entry which is preliminary data.</text>
</comment>
<dbReference type="InterPro" id="IPR011010">
    <property type="entry name" value="DNA_brk_join_enz"/>
</dbReference>
<gene>
    <name evidence="9" type="ORF">LIZ82_15815</name>
</gene>
<dbReference type="PANTHER" id="PTHR30349:SF81">
    <property type="entry name" value="TYROSINE RECOMBINASE XERC"/>
    <property type="match status" value="1"/>
</dbReference>
<dbReference type="Gene3D" id="1.10.150.130">
    <property type="match status" value="1"/>
</dbReference>
<dbReference type="SUPFAM" id="SSF56349">
    <property type="entry name" value="DNA breaking-rejoining enzymes"/>
    <property type="match status" value="1"/>
</dbReference>
<protein>
    <submittedName>
        <fullName evidence="9">Tyrosine-type recombinase/integrase</fullName>
    </submittedName>
</protein>
<evidence type="ECO:0000313" key="10">
    <source>
        <dbReference type="Proteomes" id="UP001197741"/>
    </source>
</evidence>
<evidence type="ECO:0000256" key="4">
    <source>
        <dbReference type="ARBA" id="ARBA00023125"/>
    </source>
</evidence>
<accession>A0AAW4URE8</accession>
<dbReference type="GO" id="GO:0003677">
    <property type="term" value="F:DNA binding"/>
    <property type="evidence" value="ECO:0007669"/>
    <property type="project" value="UniProtKB-UniRule"/>
</dbReference>
<dbReference type="Proteomes" id="UP001197741">
    <property type="component" value="Unassembled WGS sequence"/>
</dbReference>
<evidence type="ECO:0000256" key="2">
    <source>
        <dbReference type="ARBA" id="ARBA00008857"/>
    </source>
</evidence>
<dbReference type="InterPro" id="IPR002104">
    <property type="entry name" value="Integrase_catalytic"/>
</dbReference>
<keyword evidence="4 6" id="KW-0238">DNA-binding</keyword>
<comment type="function">
    <text evidence="1">Site-specific tyrosine recombinase, which acts by catalyzing the cutting and rejoining of the recombining DNA molecules.</text>
</comment>
<evidence type="ECO:0000256" key="3">
    <source>
        <dbReference type="ARBA" id="ARBA00022908"/>
    </source>
</evidence>
<evidence type="ECO:0000313" key="9">
    <source>
        <dbReference type="EMBL" id="MCB6962338.1"/>
    </source>
</evidence>
<proteinExistence type="inferred from homology"/>
<evidence type="ECO:0000259" key="7">
    <source>
        <dbReference type="PROSITE" id="PS51898"/>
    </source>
</evidence>
<evidence type="ECO:0000256" key="5">
    <source>
        <dbReference type="ARBA" id="ARBA00023172"/>
    </source>
</evidence>
<comment type="similarity">
    <text evidence="2">Belongs to the 'phage' integrase family.</text>
</comment>
<feature type="domain" description="Core-binding (CB)" evidence="8">
    <location>
        <begin position="2"/>
        <end position="84"/>
    </location>
</feature>
<dbReference type="CDD" id="cd00798">
    <property type="entry name" value="INT_XerDC_C"/>
    <property type="match status" value="1"/>
</dbReference>
<name>A0AAW4URE8_9FIRM</name>
<sequence>MENLQTLTENYLEYSRTQKCLDEKTLKAYRIDLRQFSEEPSLEKITEITTNDLEDYIVRLHQQYKPKTVKRKIASIKAFFHYLEYKELLAINPFSKIQVHFREPTILPKIIPLHTVEKFLTIIYTQRDNAKTNYQRRNALRDAAVSELLFATGMRISELCSLKNEDINLHDGSILIYGKGDKERRIHIGNDSVSQIMEEYKAEFQAEIKSCNHFFANQNGKPLSDQAVRRMINKYCSLADIDLHITPHMFRHTFATSLLEADVDIRYIQEMLGHSSINVTEIYTHVTTAKQRDILISKHPRKDFRI</sequence>
<dbReference type="GO" id="GO:0015074">
    <property type="term" value="P:DNA integration"/>
    <property type="evidence" value="ECO:0007669"/>
    <property type="project" value="UniProtKB-KW"/>
</dbReference>
<dbReference type="PROSITE" id="PS51898">
    <property type="entry name" value="TYR_RECOMBINASE"/>
    <property type="match status" value="1"/>
</dbReference>
<keyword evidence="3" id="KW-0229">DNA integration</keyword>
<dbReference type="InterPro" id="IPR010998">
    <property type="entry name" value="Integrase_recombinase_N"/>
</dbReference>
<dbReference type="InterPro" id="IPR013762">
    <property type="entry name" value="Integrase-like_cat_sf"/>
</dbReference>
<dbReference type="PANTHER" id="PTHR30349">
    <property type="entry name" value="PHAGE INTEGRASE-RELATED"/>
    <property type="match status" value="1"/>
</dbReference>
<evidence type="ECO:0000256" key="6">
    <source>
        <dbReference type="PROSITE-ProRule" id="PRU01248"/>
    </source>
</evidence>
<dbReference type="Gene3D" id="1.10.443.10">
    <property type="entry name" value="Intergrase catalytic core"/>
    <property type="match status" value="1"/>
</dbReference>
<dbReference type="InterPro" id="IPR050090">
    <property type="entry name" value="Tyrosine_recombinase_XerCD"/>
</dbReference>
<dbReference type="InterPro" id="IPR004107">
    <property type="entry name" value="Integrase_SAM-like_N"/>
</dbReference>
<evidence type="ECO:0000259" key="8">
    <source>
        <dbReference type="PROSITE" id="PS51900"/>
    </source>
</evidence>
<dbReference type="Pfam" id="PF02899">
    <property type="entry name" value="Phage_int_SAM_1"/>
    <property type="match status" value="1"/>
</dbReference>
<feature type="domain" description="Tyr recombinase" evidence="7">
    <location>
        <begin position="106"/>
        <end position="296"/>
    </location>
</feature>
<dbReference type="RefSeq" id="WP_306779027.1">
    <property type="nucleotide sequence ID" value="NZ_DAWECY010000045.1"/>
</dbReference>
<dbReference type="Pfam" id="PF00589">
    <property type="entry name" value="Phage_integrase"/>
    <property type="match status" value="1"/>
</dbReference>
<organism evidence="9 10">
    <name type="scientific">Agathobacter rectalis</name>
    <dbReference type="NCBI Taxonomy" id="39491"/>
    <lineage>
        <taxon>Bacteria</taxon>
        <taxon>Bacillati</taxon>
        <taxon>Bacillota</taxon>
        <taxon>Clostridia</taxon>
        <taxon>Lachnospirales</taxon>
        <taxon>Lachnospiraceae</taxon>
        <taxon>Agathobacter</taxon>
    </lineage>
</organism>
<evidence type="ECO:0000256" key="1">
    <source>
        <dbReference type="ARBA" id="ARBA00003283"/>
    </source>
</evidence>
<dbReference type="PROSITE" id="PS51900">
    <property type="entry name" value="CB"/>
    <property type="match status" value="1"/>
</dbReference>
<dbReference type="GO" id="GO:0006310">
    <property type="term" value="P:DNA recombination"/>
    <property type="evidence" value="ECO:0007669"/>
    <property type="project" value="UniProtKB-KW"/>
</dbReference>
<dbReference type="EMBL" id="JAJCJQ010000049">
    <property type="protein sequence ID" value="MCB6962338.1"/>
    <property type="molecule type" value="Genomic_DNA"/>
</dbReference>
<dbReference type="InterPro" id="IPR044068">
    <property type="entry name" value="CB"/>
</dbReference>
<keyword evidence="5" id="KW-0233">DNA recombination</keyword>